<keyword evidence="2" id="KW-1003">Cell membrane</keyword>
<dbReference type="InterPro" id="IPR010432">
    <property type="entry name" value="RDD"/>
</dbReference>
<organism evidence="8 9">
    <name type="scientific">Flaviaesturariibacter flavus</name>
    <dbReference type="NCBI Taxonomy" id="2502780"/>
    <lineage>
        <taxon>Bacteria</taxon>
        <taxon>Pseudomonadati</taxon>
        <taxon>Bacteroidota</taxon>
        <taxon>Chitinophagia</taxon>
        <taxon>Chitinophagales</taxon>
        <taxon>Chitinophagaceae</taxon>
        <taxon>Flaviaestuariibacter</taxon>
    </lineage>
</organism>
<dbReference type="InterPro" id="IPR051791">
    <property type="entry name" value="Pra-immunoreactive"/>
</dbReference>
<dbReference type="OrthoDB" id="762068at2"/>
<evidence type="ECO:0000256" key="3">
    <source>
        <dbReference type="ARBA" id="ARBA00022692"/>
    </source>
</evidence>
<evidence type="ECO:0000256" key="1">
    <source>
        <dbReference type="ARBA" id="ARBA00004651"/>
    </source>
</evidence>
<dbReference type="GO" id="GO:0005886">
    <property type="term" value="C:plasma membrane"/>
    <property type="evidence" value="ECO:0007669"/>
    <property type="project" value="UniProtKB-SubCell"/>
</dbReference>
<gene>
    <name evidence="8" type="ORF">EPD60_08855</name>
</gene>
<comment type="caution">
    <text evidence="8">The sequence shown here is derived from an EMBL/GenBank/DDBJ whole genome shotgun (WGS) entry which is preliminary data.</text>
</comment>
<dbReference type="Pfam" id="PF06271">
    <property type="entry name" value="RDD"/>
    <property type="match status" value="1"/>
</dbReference>
<accession>A0A4R1BAW9</accession>
<keyword evidence="9" id="KW-1185">Reference proteome</keyword>
<evidence type="ECO:0000313" key="8">
    <source>
        <dbReference type="EMBL" id="TCJ14110.1"/>
    </source>
</evidence>
<keyword evidence="5 6" id="KW-0472">Membrane</keyword>
<dbReference type="EMBL" id="SJZI01000042">
    <property type="protein sequence ID" value="TCJ14110.1"/>
    <property type="molecule type" value="Genomic_DNA"/>
</dbReference>
<evidence type="ECO:0000256" key="6">
    <source>
        <dbReference type="SAM" id="Phobius"/>
    </source>
</evidence>
<dbReference type="RefSeq" id="WP_131448911.1">
    <property type="nucleotide sequence ID" value="NZ_SJZI01000042.1"/>
</dbReference>
<proteinExistence type="predicted"/>
<evidence type="ECO:0000313" key="9">
    <source>
        <dbReference type="Proteomes" id="UP000295334"/>
    </source>
</evidence>
<evidence type="ECO:0000259" key="7">
    <source>
        <dbReference type="Pfam" id="PF06271"/>
    </source>
</evidence>
<protein>
    <submittedName>
        <fullName evidence="8">RDD family protein</fullName>
    </submittedName>
</protein>
<dbReference type="PANTHER" id="PTHR36115">
    <property type="entry name" value="PROLINE-RICH ANTIGEN HOMOLOG-RELATED"/>
    <property type="match status" value="1"/>
</dbReference>
<dbReference type="AlphaFoldDB" id="A0A4R1BAW9"/>
<evidence type="ECO:0000256" key="5">
    <source>
        <dbReference type="ARBA" id="ARBA00023136"/>
    </source>
</evidence>
<feature type="transmembrane region" description="Helical" evidence="6">
    <location>
        <begin position="32"/>
        <end position="55"/>
    </location>
</feature>
<evidence type="ECO:0000256" key="4">
    <source>
        <dbReference type="ARBA" id="ARBA00022989"/>
    </source>
</evidence>
<keyword evidence="3 6" id="KW-0812">Transmembrane</keyword>
<keyword evidence="4 6" id="KW-1133">Transmembrane helix</keyword>
<comment type="subcellular location">
    <subcellularLocation>
        <location evidence="1">Cell membrane</location>
        <topology evidence="1">Multi-pass membrane protein</topology>
    </subcellularLocation>
</comment>
<feature type="transmembrane region" description="Helical" evidence="6">
    <location>
        <begin position="61"/>
        <end position="85"/>
    </location>
</feature>
<evidence type="ECO:0000256" key="2">
    <source>
        <dbReference type="ARBA" id="ARBA00022475"/>
    </source>
</evidence>
<dbReference type="PANTHER" id="PTHR36115:SF4">
    <property type="entry name" value="MEMBRANE PROTEIN"/>
    <property type="match status" value="1"/>
</dbReference>
<dbReference type="Proteomes" id="UP000295334">
    <property type="component" value="Unassembled WGS sequence"/>
</dbReference>
<name>A0A4R1BAW9_9BACT</name>
<sequence>MEYTNTPEAAYPSDILSEIEPRLEQASVGKRFLNLIIDFIAYYLVTFSVSMVLALTLREQYIDFLGSIGETGVFFFALIIDFLYLSLSEAFCNGRTLGKLCTGTRAVREDGGRIGFGTAALRALIRFVPFEALSIFFGSRLWHDSWSKTYVIDIRKSASAEEVAY</sequence>
<feature type="domain" description="RDD" evidence="7">
    <location>
        <begin position="26"/>
        <end position="137"/>
    </location>
</feature>
<reference evidence="8 9" key="1">
    <citation type="submission" date="2019-03" db="EMBL/GenBank/DDBJ databases">
        <authorList>
            <person name="Kim M.K.M."/>
        </authorList>
    </citation>
    <scope>NUCLEOTIDE SEQUENCE [LARGE SCALE GENOMIC DNA]</scope>
    <source>
        <strain evidence="8 9">17J68-12</strain>
    </source>
</reference>